<evidence type="ECO:0000256" key="2">
    <source>
        <dbReference type="ARBA" id="ARBA00022737"/>
    </source>
</evidence>
<dbReference type="PANTHER" id="PTHR31174:SF31">
    <property type="entry name" value="LATE EMBRYOGENESIS ABUNDANT PROTEIN 3"/>
    <property type="match status" value="1"/>
</dbReference>
<name>A0AAV0RVH8_9ROSI</name>
<proteinExistence type="inferred from homology"/>
<dbReference type="Pfam" id="PF04927">
    <property type="entry name" value="SMP"/>
    <property type="match status" value="1"/>
</dbReference>
<gene>
    <name evidence="4" type="ORF">LITE_LOCUS50115</name>
</gene>
<evidence type="ECO:0000256" key="1">
    <source>
        <dbReference type="ARBA" id="ARBA00010733"/>
    </source>
</evidence>
<dbReference type="EMBL" id="CAMGYJ010000011">
    <property type="protein sequence ID" value="CAI0574779.1"/>
    <property type="molecule type" value="Genomic_DNA"/>
</dbReference>
<sequence>MESAAAVNYGVGAVHRNQVTATDVGGTRVVTKRIVVQVVGKYVDPKGGVPLPAGASGGGSDGITVGEALEAVALSVGDKPVDQADTAAIQAAEERAIGSNRIPQGGICGTI</sequence>
<evidence type="ECO:0000313" key="5">
    <source>
        <dbReference type="Proteomes" id="UP001154282"/>
    </source>
</evidence>
<evidence type="ECO:0000313" key="4">
    <source>
        <dbReference type="EMBL" id="CAI0574779.1"/>
    </source>
</evidence>
<dbReference type="InterPro" id="IPR042971">
    <property type="entry name" value="LEA_SMP"/>
</dbReference>
<feature type="domain" description="SMP" evidence="3">
    <location>
        <begin position="63"/>
        <end position="107"/>
    </location>
</feature>
<comment type="similarity">
    <text evidence="1">Belongs to the LEA type SMP family.</text>
</comment>
<comment type="caution">
    <text evidence="4">The sequence shown here is derived from an EMBL/GenBank/DDBJ whole genome shotgun (WGS) entry which is preliminary data.</text>
</comment>
<dbReference type="PANTHER" id="PTHR31174">
    <property type="entry name" value="SEED MATURATION FAMILY PROTEIN"/>
    <property type="match status" value="1"/>
</dbReference>
<protein>
    <recommendedName>
        <fullName evidence="3">SMP domain-containing protein</fullName>
    </recommendedName>
</protein>
<keyword evidence="5" id="KW-1185">Reference proteome</keyword>
<reference evidence="4" key="1">
    <citation type="submission" date="2022-08" db="EMBL/GenBank/DDBJ databases">
        <authorList>
            <person name="Gutierrez-Valencia J."/>
        </authorList>
    </citation>
    <scope>NUCLEOTIDE SEQUENCE</scope>
</reference>
<dbReference type="InterPro" id="IPR007011">
    <property type="entry name" value="LEA_SMP_dom"/>
</dbReference>
<dbReference type="Proteomes" id="UP001154282">
    <property type="component" value="Unassembled WGS sequence"/>
</dbReference>
<evidence type="ECO:0000259" key="3">
    <source>
        <dbReference type="Pfam" id="PF04927"/>
    </source>
</evidence>
<organism evidence="4 5">
    <name type="scientific">Linum tenue</name>
    <dbReference type="NCBI Taxonomy" id="586396"/>
    <lineage>
        <taxon>Eukaryota</taxon>
        <taxon>Viridiplantae</taxon>
        <taxon>Streptophyta</taxon>
        <taxon>Embryophyta</taxon>
        <taxon>Tracheophyta</taxon>
        <taxon>Spermatophyta</taxon>
        <taxon>Magnoliopsida</taxon>
        <taxon>eudicotyledons</taxon>
        <taxon>Gunneridae</taxon>
        <taxon>Pentapetalae</taxon>
        <taxon>rosids</taxon>
        <taxon>fabids</taxon>
        <taxon>Malpighiales</taxon>
        <taxon>Linaceae</taxon>
        <taxon>Linum</taxon>
    </lineage>
</organism>
<keyword evidence="2" id="KW-0677">Repeat</keyword>
<dbReference type="AlphaFoldDB" id="A0AAV0RVH8"/>
<accession>A0AAV0RVH8</accession>